<evidence type="ECO:0000313" key="3">
    <source>
        <dbReference type="Proteomes" id="UP001148018"/>
    </source>
</evidence>
<evidence type="ECO:0000256" key="1">
    <source>
        <dbReference type="SAM" id="MobiDB-lite"/>
    </source>
</evidence>
<evidence type="ECO:0000313" key="2">
    <source>
        <dbReference type="EMBL" id="KAJ3603052.1"/>
    </source>
</evidence>
<organism evidence="2 3">
    <name type="scientific">Muraenolepis orangiensis</name>
    <name type="common">Patagonian moray cod</name>
    <dbReference type="NCBI Taxonomy" id="630683"/>
    <lineage>
        <taxon>Eukaryota</taxon>
        <taxon>Metazoa</taxon>
        <taxon>Chordata</taxon>
        <taxon>Craniata</taxon>
        <taxon>Vertebrata</taxon>
        <taxon>Euteleostomi</taxon>
        <taxon>Actinopterygii</taxon>
        <taxon>Neopterygii</taxon>
        <taxon>Teleostei</taxon>
        <taxon>Neoteleostei</taxon>
        <taxon>Acanthomorphata</taxon>
        <taxon>Zeiogadaria</taxon>
        <taxon>Gadariae</taxon>
        <taxon>Gadiformes</taxon>
        <taxon>Muraenolepidoidei</taxon>
        <taxon>Muraenolepididae</taxon>
        <taxon>Muraenolepis</taxon>
    </lineage>
</organism>
<dbReference type="OrthoDB" id="8947206at2759"/>
<sequence>MLLEKVTVCAAARQVEELICRELQTVDLAEWKQQQELDTDLQPALQWVEAQQWPLWEEVVVFSKATKGLWSQFEVLCLCQGVLQRAWKEPATGEKRWQRTDRQGSEGENQRTDRQGSEGENQRTDRQGSEGENQRTDRQGSEGENQRTDRQGSEGENQRTDRQGSEGENQRTDRQGSEGENQRTGRRLLYGDIRKRERKNKTSKI</sequence>
<gene>
    <name evidence="2" type="ORF">NHX12_030796</name>
</gene>
<keyword evidence="3" id="KW-1185">Reference proteome</keyword>
<name>A0A9Q0E8E0_9TELE</name>
<dbReference type="Proteomes" id="UP001148018">
    <property type="component" value="Unassembled WGS sequence"/>
</dbReference>
<reference evidence="2" key="1">
    <citation type="submission" date="2022-07" db="EMBL/GenBank/DDBJ databases">
        <title>Chromosome-level genome of Muraenolepis orangiensis.</title>
        <authorList>
            <person name="Kim J."/>
        </authorList>
    </citation>
    <scope>NUCLEOTIDE SEQUENCE</scope>
    <source>
        <strain evidence="2">KU_S4_2022</strain>
        <tissue evidence="2">Muscle</tissue>
    </source>
</reference>
<feature type="compositionally biased region" description="Basic residues" evidence="1">
    <location>
        <begin position="196"/>
        <end position="205"/>
    </location>
</feature>
<feature type="region of interest" description="Disordered" evidence="1">
    <location>
        <begin position="90"/>
        <end position="205"/>
    </location>
</feature>
<dbReference type="EMBL" id="JANIIK010000046">
    <property type="protein sequence ID" value="KAJ3603052.1"/>
    <property type="molecule type" value="Genomic_DNA"/>
</dbReference>
<dbReference type="AlphaFoldDB" id="A0A9Q0E8E0"/>
<proteinExistence type="predicted"/>
<protein>
    <submittedName>
        <fullName evidence="2">Uncharacterized protein</fullName>
    </submittedName>
</protein>
<comment type="caution">
    <text evidence="2">The sequence shown here is derived from an EMBL/GenBank/DDBJ whole genome shotgun (WGS) entry which is preliminary data.</text>
</comment>
<accession>A0A9Q0E8E0</accession>
<feature type="compositionally biased region" description="Basic and acidic residues" evidence="1">
    <location>
        <begin position="90"/>
        <end position="183"/>
    </location>
</feature>